<comment type="cofactor">
    <cofactor evidence="1">
        <name>pyridoxal 5'-phosphate</name>
        <dbReference type="ChEBI" id="CHEBI:597326"/>
    </cofactor>
</comment>
<evidence type="ECO:0000256" key="3">
    <source>
        <dbReference type="ARBA" id="ARBA00022605"/>
    </source>
</evidence>
<gene>
    <name evidence="8" type="ORF">ENQ20_00395</name>
</gene>
<dbReference type="GO" id="GO:0042802">
    <property type="term" value="F:identical protein binding"/>
    <property type="evidence" value="ECO:0007669"/>
    <property type="project" value="TreeGrafter"/>
</dbReference>
<evidence type="ECO:0000256" key="6">
    <source>
        <dbReference type="ARBA" id="ARBA00029440"/>
    </source>
</evidence>
<dbReference type="PROSITE" id="PS00600">
    <property type="entry name" value="AA_TRANSFER_CLASS_3"/>
    <property type="match status" value="1"/>
</dbReference>
<reference evidence="8" key="1">
    <citation type="journal article" date="2020" name="mSystems">
        <title>Genome- and Community-Level Interaction Insights into Carbon Utilization and Element Cycling Functions of Hydrothermarchaeota in Hydrothermal Sediment.</title>
        <authorList>
            <person name="Zhou Z."/>
            <person name="Liu Y."/>
            <person name="Xu W."/>
            <person name="Pan J."/>
            <person name="Luo Z.H."/>
            <person name="Li M."/>
        </authorList>
    </citation>
    <scope>NUCLEOTIDE SEQUENCE [LARGE SCALE GENOMIC DNA]</scope>
    <source>
        <strain evidence="8">SpSt-289</strain>
    </source>
</reference>
<dbReference type="GO" id="GO:0030170">
    <property type="term" value="F:pyridoxal phosphate binding"/>
    <property type="evidence" value="ECO:0007669"/>
    <property type="project" value="InterPro"/>
</dbReference>
<dbReference type="CDD" id="cd00610">
    <property type="entry name" value="OAT_like"/>
    <property type="match status" value="1"/>
</dbReference>
<dbReference type="PANTHER" id="PTHR11986:SF79">
    <property type="entry name" value="ACETYLORNITHINE AMINOTRANSFERASE, MITOCHONDRIAL"/>
    <property type="match status" value="1"/>
</dbReference>
<dbReference type="Gene3D" id="3.90.1150.10">
    <property type="entry name" value="Aspartate Aminotransferase, domain 1"/>
    <property type="match status" value="1"/>
</dbReference>
<dbReference type="InterPro" id="IPR015424">
    <property type="entry name" value="PyrdxlP-dep_Trfase"/>
</dbReference>
<evidence type="ECO:0000256" key="5">
    <source>
        <dbReference type="ARBA" id="ARBA00022898"/>
    </source>
</evidence>
<protein>
    <submittedName>
        <fullName evidence="8">Acetylornithine/succinylornithine family transaminase</fullName>
    </submittedName>
</protein>
<dbReference type="InterPro" id="IPR049704">
    <property type="entry name" value="Aminotrans_3_PPA_site"/>
</dbReference>
<dbReference type="NCBIfam" id="TIGR00707">
    <property type="entry name" value="argD"/>
    <property type="match status" value="1"/>
</dbReference>
<organism evidence="8">
    <name type="scientific">Caldilinea aerophila</name>
    <dbReference type="NCBI Taxonomy" id="133453"/>
    <lineage>
        <taxon>Bacteria</taxon>
        <taxon>Bacillati</taxon>
        <taxon>Chloroflexota</taxon>
        <taxon>Caldilineae</taxon>
        <taxon>Caldilineales</taxon>
        <taxon>Caldilineaceae</taxon>
        <taxon>Caldilinea</taxon>
    </lineage>
</organism>
<proteinExistence type="inferred from homology"/>
<comment type="caution">
    <text evidence="8">The sequence shown here is derived from an EMBL/GenBank/DDBJ whole genome shotgun (WGS) entry which is preliminary data.</text>
</comment>
<evidence type="ECO:0000256" key="7">
    <source>
        <dbReference type="RuleBase" id="RU003560"/>
    </source>
</evidence>
<dbReference type="PANTHER" id="PTHR11986">
    <property type="entry name" value="AMINOTRANSFERASE CLASS III"/>
    <property type="match status" value="1"/>
</dbReference>
<dbReference type="GO" id="GO:0006526">
    <property type="term" value="P:L-arginine biosynthetic process"/>
    <property type="evidence" value="ECO:0007669"/>
    <property type="project" value="UniProtKB-ARBA"/>
</dbReference>
<keyword evidence="5 7" id="KW-0663">Pyridoxal phosphate</keyword>
<keyword evidence="3" id="KW-0028">Amino-acid biosynthesis</keyword>
<dbReference type="InterPro" id="IPR015422">
    <property type="entry name" value="PyrdxlP-dep_Trfase_small"/>
</dbReference>
<accession>A0A7C1FGT0</accession>
<keyword evidence="4" id="KW-0808">Transferase</keyword>
<comment type="similarity">
    <text evidence="7">Belongs to the class-III pyridoxal-phosphate-dependent aminotransferase family.</text>
</comment>
<dbReference type="InterPro" id="IPR005814">
    <property type="entry name" value="Aminotrans_3"/>
</dbReference>
<dbReference type="InterPro" id="IPR050103">
    <property type="entry name" value="Class-III_PLP-dep_AT"/>
</dbReference>
<comment type="pathway">
    <text evidence="6">Amino-acid biosynthesis.</text>
</comment>
<dbReference type="EMBL" id="DSMG01000004">
    <property type="protein sequence ID" value="HDX29934.1"/>
    <property type="molecule type" value="Genomic_DNA"/>
</dbReference>
<dbReference type="AlphaFoldDB" id="A0A7C1FGT0"/>
<name>A0A7C1FGT0_9CHLR</name>
<evidence type="ECO:0000256" key="2">
    <source>
        <dbReference type="ARBA" id="ARBA00022576"/>
    </source>
</evidence>
<dbReference type="PIRSF" id="PIRSF000521">
    <property type="entry name" value="Transaminase_4ab_Lys_Orn"/>
    <property type="match status" value="1"/>
</dbReference>
<evidence type="ECO:0000256" key="1">
    <source>
        <dbReference type="ARBA" id="ARBA00001933"/>
    </source>
</evidence>
<dbReference type="FunFam" id="3.40.640.10:FF:000004">
    <property type="entry name" value="Acetylornithine aminotransferase"/>
    <property type="match status" value="1"/>
</dbReference>
<dbReference type="Gene3D" id="3.40.640.10">
    <property type="entry name" value="Type I PLP-dependent aspartate aminotransferase-like (Major domain)"/>
    <property type="match status" value="1"/>
</dbReference>
<dbReference type="InterPro" id="IPR004636">
    <property type="entry name" value="AcOrn/SuccOrn_fam"/>
</dbReference>
<evidence type="ECO:0000313" key="8">
    <source>
        <dbReference type="EMBL" id="HDX29934.1"/>
    </source>
</evidence>
<dbReference type="InterPro" id="IPR015421">
    <property type="entry name" value="PyrdxlP-dep_Trfase_major"/>
</dbReference>
<dbReference type="Pfam" id="PF00202">
    <property type="entry name" value="Aminotran_3"/>
    <property type="match status" value="1"/>
</dbReference>
<keyword evidence="2" id="KW-0032">Aminotransferase</keyword>
<dbReference type="GO" id="GO:0008483">
    <property type="term" value="F:transaminase activity"/>
    <property type="evidence" value="ECO:0007669"/>
    <property type="project" value="UniProtKB-KW"/>
</dbReference>
<evidence type="ECO:0000256" key="4">
    <source>
        <dbReference type="ARBA" id="ARBA00022679"/>
    </source>
</evidence>
<sequence>MTSTQTLNLLFQLEESILGGTTARRNEAVIVRGEGCWLYDADGRRYLDLGSAQGVTLLGHCHPSLSRAIAEQAQTLISCPNFLYNDVRARFAARLVEVLPPHLKHVFLANSGAEAIDGAIKFARLTTGRTRLIAFRSAFHGRTIGALSLTWEKKYREPFLPLLDTVHLPYNNLAKVDEALDESVAAVFVEVVQGEGGVNIGDGDFLRRVEQLCRERGALLVIDEIQTGFGRTGRWFGFEHHDLQPDIICLAKGLGAGFPMGAIAYTERVQEKLYVGAHGSTFGGNPLACAAGLAAIQTYQSEGLIERSARLGDYFLRRLREELSDLALVRDVRGLGLMLAVELRQKAGPYLRALMEAHGVIALPAGPNVIRFLPPLIITEEEIEIGVQATAAVLREETSAE</sequence>
<dbReference type="SUPFAM" id="SSF53383">
    <property type="entry name" value="PLP-dependent transferases"/>
    <property type="match status" value="1"/>
</dbReference>